<feature type="compositionally biased region" description="Acidic residues" evidence="1">
    <location>
        <begin position="448"/>
        <end position="460"/>
    </location>
</feature>
<feature type="compositionally biased region" description="Low complexity" evidence="1">
    <location>
        <begin position="1061"/>
        <end position="1080"/>
    </location>
</feature>
<feature type="region of interest" description="Disordered" evidence="1">
    <location>
        <begin position="1"/>
        <end position="57"/>
    </location>
</feature>
<organism evidence="3 4">
    <name type="scientific">Cymbomonas tetramitiformis</name>
    <dbReference type="NCBI Taxonomy" id="36881"/>
    <lineage>
        <taxon>Eukaryota</taxon>
        <taxon>Viridiplantae</taxon>
        <taxon>Chlorophyta</taxon>
        <taxon>Pyramimonadophyceae</taxon>
        <taxon>Pyramimonadales</taxon>
        <taxon>Pyramimonadaceae</taxon>
        <taxon>Cymbomonas</taxon>
    </lineage>
</organism>
<name>A0AAE0F255_9CHLO</name>
<gene>
    <name evidence="3" type="ORF">CYMTET_42933</name>
</gene>
<feature type="compositionally biased region" description="Polar residues" evidence="1">
    <location>
        <begin position="655"/>
        <end position="665"/>
    </location>
</feature>
<keyword evidence="2" id="KW-0812">Transmembrane</keyword>
<keyword evidence="2" id="KW-1133">Transmembrane helix</keyword>
<proteinExistence type="predicted"/>
<evidence type="ECO:0000256" key="1">
    <source>
        <dbReference type="SAM" id="MobiDB-lite"/>
    </source>
</evidence>
<reference evidence="3 4" key="1">
    <citation type="journal article" date="2015" name="Genome Biol. Evol.">
        <title>Comparative Genomics of a Bacterivorous Green Alga Reveals Evolutionary Causalities and Consequences of Phago-Mixotrophic Mode of Nutrition.</title>
        <authorList>
            <person name="Burns J.A."/>
            <person name="Paasch A."/>
            <person name="Narechania A."/>
            <person name="Kim E."/>
        </authorList>
    </citation>
    <scope>NUCLEOTIDE SEQUENCE [LARGE SCALE GENOMIC DNA]</scope>
    <source>
        <strain evidence="3 4">PLY_AMNH</strain>
    </source>
</reference>
<dbReference type="Proteomes" id="UP001190700">
    <property type="component" value="Unassembled WGS sequence"/>
</dbReference>
<feature type="compositionally biased region" description="Pro residues" evidence="1">
    <location>
        <begin position="13"/>
        <end position="57"/>
    </location>
</feature>
<keyword evidence="4" id="KW-1185">Reference proteome</keyword>
<dbReference type="PANTHER" id="PTHR24216">
    <property type="entry name" value="PAXILLIN-RELATED"/>
    <property type="match status" value="1"/>
</dbReference>
<evidence type="ECO:0000313" key="4">
    <source>
        <dbReference type="Proteomes" id="UP001190700"/>
    </source>
</evidence>
<dbReference type="PANTHER" id="PTHR24216:SF65">
    <property type="entry name" value="PAXILLIN-LIKE PROTEIN 1"/>
    <property type="match status" value="1"/>
</dbReference>
<accession>A0AAE0F255</accession>
<feature type="region of interest" description="Disordered" evidence="1">
    <location>
        <begin position="528"/>
        <end position="567"/>
    </location>
</feature>
<feature type="transmembrane region" description="Helical" evidence="2">
    <location>
        <begin position="65"/>
        <end position="85"/>
    </location>
</feature>
<dbReference type="EMBL" id="LGRX02028845">
    <property type="protein sequence ID" value="KAK3247570.1"/>
    <property type="molecule type" value="Genomic_DNA"/>
</dbReference>
<comment type="caution">
    <text evidence="3">The sequence shown here is derived from an EMBL/GenBank/DDBJ whole genome shotgun (WGS) entry which is preliminary data.</text>
</comment>
<keyword evidence="2" id="KW-0472">Membrane</keyword>
<feature type="non-terminal residue" evidence="3">
    <location>
        <position position="1"/>
    </location>
</feature>
<feature type="region of interest" description="Disordered" evidence="1">
    <location>
        <begin position="998"/>
        <end position="1140"/>
    </location>
</feature>
<feature type="compositionally biased region" description="Basic and acidic residues" evidence="1">
    <location>
        <begin position="697"/>
        <end position="709"/>
    </location>
</feature>
<feature type="compositionally biased region" description="Pro residues" evidence="1">
    <location>
        <begin position="1081"/>
        <end position="1096"/>
    </location>
</feature>
<evidence type="ECO:0000313" key="3">
    <source>
        <dbReference type="EMBL" id="KAK3247570.1"/>
    </source>
</evidence>
<evidence type="ECO:0000256" key="2">
    <source>
        <dbReference type="SAM" id="Phobius"/>
    </source>
</evidence>
<feature type="region of interest" description="Disordered" evidence="1">
    <location>
        <begin position="248"/>
        <end position="284"/>
    </location>
</feature>
<feature type="compositionally biased region" description="Gly residues" evidence="1">
    <location>
        <begin position="710"/>
        <end position="720"/>
    </location>
</feature>
<feature type="region of interest" description="Disordered" evidence="1">
    <location>
        <begin position="600"/>
        <end position="725"/>
    </location>
</feature>
<sequence length="1307" mass="135401">CAQYTFRVSELRLPPPPPPPAPPSPPPAPESPNPPRSPPYPPSPPFPPPAPPSPPRSPAAGLDGVIVGVVIGGVLVAAMLAGYLFRRRLPCTCFHEQPQQFAYTKANGAQLVAMGRAGKCPPSPPPTTEDRVLGMHLPLVGATEESARCLGVPPESSTSRHLLDLRAHPGRLGGMQPAASGGDEILALQARYKGGGAWPSSPQPTPSSGVERHANDTPFELRFPHRVTFHTTEGVGGEVLVHSLGGGAGGSSIDGSRSDEDAICGGGGDDGGVRSDTAAAQDPVEGAKETARIIYRCQILRLQFAGGESALTGNGSTGALRHHLQPAGAISSTHRSAVDNQGAPHPGSIDTAELCPAGSRAGMPAPRDGIEADAAAFPQLQGAELRDVGVGLMIWAVDKPEAAEGARREQRLVWKACAAKDWGFGVPEGGEPPSWMLLSEVEEDVDEGMETESPATEEETAVASSQPARLTLRPPPALMADVQRHLLPVPAPDAATTRRSSYPLTTLPAALCCGLDDPRVATRLRALTRSPPAARNESSHRVPPAQAMCPLPAGEGRARSKGGAPGGGVSRVMVGACSGAAEGGENPAGLVQVVRHPATASDSSAAWRGGRHVENGDAPTRSGERPRAGDLEGLGGASSASQGSGERVEGWGASASGTTGCSQADDSMGGGESPQAEKGAEGSEGGAEGRMAGARAEQGEGHGAVREQRGAGGAEEGGGTAAAEPQGNAAQVLGWTEVAPPDGPAAGVLRRVLVMGRSTASAAPDEAPGAVRVQRVTAGGSRHGDASADNCWAPSVEFCQMESSAEPRIPQTILKLPHRVCFRTAELLEGEVLVHSLGRPTGRPHRWQPGNPEIGGLPLGVTVPINPGYRCQVTKFPPTDMTPSEAGQEAGLMMWVADEVEEAGEDELIWRACWASLWPRAKDDPSSQLAHAAVPMAAVPEDGIPSAGPQALWALVAAALGCPPAMRIPGGLACGLRERTIVSELDYLQRCALAEACAGSPTQPSSTPTAPPSASPSTVKHCSEPSAGPPPSSSPVCGNLPAHLTTAFSTGEEEEMSPVHSPGNLSAPSLPSSPGSLHSPTSPPPPVPALPWPSLPSPRSLKPAEDESWAEAAAYEEVTVEEEAEVSGAPPSSSEPTRRVLKMPHLVKFRTSQRIKGEVVVHSLGKAISAWPHWKPVMSEVLPSGLAIPIHCGYRCEALACSLAHPPADIMVWVTASEAAPGVDAEVGRSRAVWRACYSQAWPAVLQDAELLLAEVMAESNPQDVGPQNLWNALSLKLCPSRRMFIPGGLFCGLREEHVVAELHRMQ</sequence>
<protein>
    <submittedName>
        <fullName evidence="3">Uncharacterized protein</fullName>
    </submittedName>
</protein>
<feature type="region of interest" description="Disordered" evidence="1">
    <location>
        <begin position="448"/>
        <end position="468"/>
    </location>
</feature>